<dbReference type="SUPFAM" id="SSF53335">
    <property type="entry name" value="S-adenosyl-L-methionine-dependent methyltransferases"/>
    <property type="match status" value="1"/>
</dbReference>
<keyword evidence="8 9" id="KW-0949">S-adenosyl-L-methionine</keyword>
<dbReference type="GO" id="GO:0032259">
    <property type="term" value="P:methylation"/>
    <property type="evidence" value="ECO:0007669"/>
    <property type="project" value="UniProtKB-KW"/>
</dbReference>
<reference evidence="10 11" key="1">
    <citation type="journal article" date="2012" name="Science">
        <title>Ecological populations of bacteria act as socially cohesive units of antibiotic production and resistance.</title>
        <authorList>
            <person name="Cordero O.X."/>
            <person name="Wildschutte H."/>
            <person name="Kirkup B."/>
            <person name="Proehl S."/>
            <person name="Ngo L."/>
            <person name="Hussain F."/>
            <person name="Le Roux F."/>
            <person name="Mincer T."/>
            <person name="Polz M.F."/>
        </authorList>
    </citation>
    <scope>NUCLEOTIDE SEQUENCE [LARGE SCALE GENOMIC DNA]</scope>
    <source>
        <strain evidence="10 11">FF-238</strain>
    </source>
</reference>
<dbReference type="GO" id="GO:0008119">
    <property type="term" value="F:thiopurine S-methyltransferase activity"/>
    <property type="evidence" value="ECO:0007669"/>
    <property type="project" value="UniProtKB-UniRule"/>
</dbReference>
<keyword evidence="5 9" id="KW-0963">Cytoplasm</keyword>
<dbReference type="Pfam" id="PF05724">
    <property type="entry name" value="TPMT"/>
    <property type="match status" value="1"/>
</dbReference>
<evidence type="ECO:0000256" key="7">
    <source>
        <dbReference type="ARBA" id="ARBA00022679"/>
    </source>
</evidence>
<accession>A0A1E5CVU4</accession>
<feature type="binding site" evidence="9">
    <location>
        <position position="11"/>
    </location>
    <ligand>
        <name>S-adenosyl-L-methionine</name>
        <dbReference type="ChEBI" id="CHEBI:59789"/>
    </ligand>
</feature>
<dbReference type="HAMAP" id="MF_00812">
    <property type="entry name" value="Thiopur_methtran"/>
    <property type="match status" value="1"/>
</dbReference>
<keyword evidence="7 9" id="KW-0808">Transferase</keyword>
<comment type="similarity">
    <text evidence="3 9">Belongs to the class I-like SAM-binding methyltransferase superfamily. TPMT family.</text>
</comment>
<dbReference type="GO" id="GO:0005737">
    <property type="term" value="C:cytoplasm"/>
    <property type="evidence" value="ECO:0007669"/>
    <property type="project" value="UniProtKB-SubCell"/>
</dbReference>
<comment type="caution">
    <text evidence="10">The sequence shown here is derived from an EMBL/GenBank/DDBJ whole genome shotgun (WGS) entry which is preliminary data.</text>
</comment>
<dbReference type="InterPro" id="IPR008854">
    <property type="entry name" value="TPMT"/>
</dbReference>
<organism evidence="10 11">
    <name type="scientific">Vibrio genomosp. F6 str. FF-238</name>
    <dbReference type="NCBI Taxonomy" id="1191298"/>
    <lineage>
        <taxon>Bacteria</taxon>
        <taxon>Pseudomonadati</taxon>
        <taxon>Pseudomonadota</taxon>
        <taxon>Gammaproteobacteria</taxon>
        <taxon>Vibrionales</taxon>
        <taxon>Vibrionaceae</taxon>
        <taxon>Vibrio</taxon>
    </lineage>
</organism>
<keyword evidence="11" id="KW-1185">Reference proteome</keyword>
<keyword evidence="6 9" id="KW-0489">Methyltransferase</keyword>
<dbReference type="InterPro" id="IPR022474">
    <property type="entry name" value="Thiopur_S-MeTfrase_Se/Te_detox"/>
</dbReference>
<dbReference type="PROSITE" id="PS51585">
    <property type="entry name" value="SAM_MT_TPMT"/>
    <property type="match status" value="1"/>
</dbReference>
<dbReference type="AlphaFoldDB" id="A0A1E5CVU4"/>
<name>A0A1E5CVU4_9VIBR</name>
<dbReference type="PIRSF" id="PIRSF023956">
    <property type="entry name" value="Thiopurine_S-methyltransferase"/>
    <property type="match status" value="1"/>
</dbReference>
<evidence type="ECO:0000313" key="11">
    <source>
        <dbReference type="Proteomes" id="UP000094165"/>
    </source>
</evidence>
<comment type="catalytic activity">
    <reaction evidence="1 9">
        <text>S-adenosyl-L-methionine + a thiopurine = S-adenosyl-L-homocysteine + a thiopurine S-methylether.</text>
        <dbReference type="EC" id="2.1.1.67"/>
    </reaction>
</comment>
<evidence type="ECO:0000313" key="10">
    <source>
        <dbReference type="EMBL" id="OEE74115.1"/>
    </source>
</evidence>
<feature type="binding site" evidence="9">
    <location>
        <position position="67"/>
    </location>
    <ligand>
        <name>S-adenosyl-L-methionine</name>
        <dbReference type="ChEBI" id="CHEBI:59789"/>
    </ligand>
</feature>
<dbReference type="PANTHER" id="PTHR10259:SF11">
    <property type="entry name" value="THIOPURINE S-METHYLTRANSFERASE"/>
    <property type="match status" value="1"/>
</dbReference>
<comment type="subcellular location">
    <subcellularLocation>
        <location evidence="2 9">Cytoplasm</location>
    </subcellularLocation>
</comment>
<dbReference type="EMBL" id="AJYW02000205">
    <property type="protein sequence ID" value="OEE74115.1"/>
    <property type="molecule type" value="Genomic_DNA"/>
</dbReference>
<proteinExistence type="inferred from homology"/>
<evidence type="ECO:0000256" key="6">
    <source>
        <dbReference type="ARBA" id="ARBA00022603"/>
    </source>
</evidence>
<evidence type="ECO:0000256" key="3">
    <source>
        <dbReference type="ARBA" id="ARBA00008145"/>
    </source>
</evidence>
<dbReference type="FunFam" id="3.40.50.150:FF:000101">
    <property type="entry name" value="Thiopurine S-methyltransferase"/>
    <property type="match status" value="1"/>
</dbReference>
<feature type="binding site" evidence="9">
    <location>
        <position position="46"/>
    </location>
    <ligand>
        <name>S-adenosyl-L-methionine</name>
        <dbReference type="ChEBI" id="CHEBI:59789"/>
    </ligand>
</feature>
<evidence type="ECO:0000256" key="4">
    <source>
        <dbReference type="ARBA" id="ARBA00011905"/>
    </source>
</evidence>
<evidence type="ECO:0000256" key="1">
    <source>
        <dbReference type="ARBA" id="ARBA00000903"/>
    </source>
</evidence>
<evidence type="ECO:0000256" key="9">
    <source>
        <dbReference type="HAMAP-Rule" id="MF_00812"/>
    </source>
</evidence>
<dbReference type="NCBIfam" id="NF009732">
    <property type="entry name" value="PRK13255.1"/>
    <property type="match status" value="1"/>
</dbReference>
<evidence type="ECO:0000256" key="8">
    <source>
        <dbReference type="ARBA" id="ARBA00022691"/>
    </source>
</evidence>
<dbReference type="InterPro" id="IPR029063">
    <property type="entry name" value="SAM-dependent_MTases_sf"/>
</dbReference>
<sequence length="215" mass="24721">MNDPEFWHNKWAANQIGFHLEDVNPLLTQFWQALEPSRTQNVFVPMCGKSEDLIWLASKHDSVQGVELSKIAVRALFAEHLYTPLVTTMNGQYERYQFDELDIYAGDYFNAPIDDVELIYDRAALIAMPESMRQAYVEKLKSVLKPGGKILLVGLDYAQEEMAGPPFSVPHAEIKTLFDDFTITHLYRDDADENHPRIKKGLSRFAEEVWLLEAK</sequence>
<evidence type="ECO:0000256" key="5">
    <source>
        <dbReference type="ARBA" id="ARBA00022490"/>
    </source>
</evidence>
<protein>
    <recommendedName>
        <fullName evidence="4 9">Thiopurine S-methyltransferase</fullName>
        <ecNumber evidence="4 9">2.1.1.67</ecNumber>
    </recommendedName>
    <alternativeName>
        <fullName evidence="9">Thiopurine methyltransferase</fullName>
    </alternativeName>
</protein>
<dbReference type="NCBIfam" id="TIGR03840">
    <property type="entry name" value="TMPT_Se_Te"/>
    <property type="match status" value="1"/>
</dbReference>
<dbReference type="PANTHER" id="PTHR10259">
    <property type="entry name" value="THIOPURINE S-METHYLTRANSFERASE"/>
    <property type="match status" value="1"/>
</dbReference>
<dbReference type="RefSeq" id="WP_029203337.1">
    <property type="nucleotide sequence ID" value="NZ_AJYW02000205.1"/>
</dbReference>
<dbReference type="EC" id="2.1.1.67" evidence="4 9"/>
<gene>
    <name evidence="9" type="primary">tpm</name>
    <name evidence="10" type="ORF">A130_18375</name>
</gene>
<dbReference type="Gene3D" id="3.40.50.150">
    <property type="entry name" value="Vaccinia Virus protein VP39"/>
    <property type="match status" value="1"/>
</dbReference>
<feature type="binding site" evidence="9">
    <location>
        <position position="122"/>
    </location>
    <ligand>
        <name>S-adenosyl-L-methionine</name>
        <dbReference type="ChEBI" id="CHEBI:59789"/>
    </ligand>
</feature>
<dbReference type="InterPro" id="IPR025835">
    <property type="entry name" value="Thiopurine_S-MeTrfase"/>
</dbReference>
<evidence type="ECO:0000256" key="2">
    <source>
        <dbReference type="ARBA" id="ARBA00004496"/>
    </source>
</evidence>
<dbReference type="Proteomes" id="UP000094165">
    <property type="component" value="Unassembled WGS sequence"/>
</dbReference>
<dbReference type="GO" id="GO:0010038">
    <property type="term" value="P:response to metal ion"/>
    <property type="evidence" value="ECO:0007669"/>
    <property type="project" value="InterPro"/>
</dbReference>